<reference evidence="4" key="1">
    <citation type="submission" date="2020-03" db="EMBL/GenBank/DDBJ databases">
        <title>The deep terrestrial virosphere.</title>
        <authorList>
            <person name="Holmfeldt K."/>
            <person name="Nilsson E."/>
            <person name="Simone D."/>
            <person name="Lopez-Fernandez M."/>
            <person name="Wu X."/>
            <person name="de Brujin I."/>
            <person name="Lundin D."/>
            <person name="Andersson A."/>
            <person name="Bertilsson S."/>
            <person name="Dopson M."/>
        </authorList>
    </citation>
    <scope>NUCLEOTIDE SEQUENCE</scope>
    <source>
        <strain evidence="4">MM415B03252</strain>
    </source>
</reference>
<organism evidence="4">
    <name type="scientific">viral metagenome</name>
    <dbReference type="NCBI Taxonomy" id="1070528"/>
    <lineage>
        <taxon>unclassified sequences</taxon>
        <taxon>metagenomes</taxon>
        <taxon>organismal metagenomes</taxon>
    </lineage>
</organism>
<sequence>MTFRTLIIDCSQLCFSSAYTMGDLSFEERKTGIIFGFLLQVFRLAKSFDTRNFIFCWDSRKRKREQMYPQYKADRKEKSQFTEDDIHQMRLQMGYLRERVLPELGFNNNFISTGLEADDLIACAVKQIPGNVVVSTDSDLYQLLGFCEMYSIQTKSRIYTKDFTKKYGVGPGQWIDALAIAGTHNNVSGIEGAGIIKAIKYIQGALTEGKIKDRIESKEGRQIIERNKKLIELPLEEVSLNINLPDHFDLDNWIRVFQRYNFRSFMTESGIKSLGVFFEEGYND</sequence>
<keyword evidence="2" id="KW-0378">Hydrolase</keyword>
<name>A0A6M3LAP8_9ZZZZ</name>
<dbReference type="AlphaFoldDB" id="A0A6M3LAP8"/>
<dbReference type="InterPro" id="IPR036279">
    <property type="entry name" value="5-3_exonuclease_C_sf"/>
</dbReference>
<dbReference type="InterPro" id="IPR002421">
    <property type="entry name" value="5-3_exonuclease"/>
</dbReference>
<dbReference type="EMBL" id="MT143015">
    <property type="protein sequence ID" value="QJA91810.1"/>
    <property type="molecule type" value="Genomic_DNA"/>
</dbReference>
<evidence type="ECO:0000259" key="3">
    <source>
        <dbReference type="SMART" id="SM00475"/>
    </source>
</evidence>
<dbReference type="InterPro" id="IPR029060">
    <property type="entry name" value="PIN-like_dom_sf"/>
</dbReference>
<keyword evidence="1" id="KW-0540">Nuclease</keyword>
<dbReference type="InterPro" id="IPR020046">
    <property type="entry name" value="5-3_exonucl_a-hlix_arch_N"/>
</dbReference>
<dbReference type="GO" id="GO:0033567">
    <property type="term" value="P:DNA replication, Okazaki fragment processing"/>
    <property type="evidence" value="ECO:0007669"/>
    <property type="project" value="InterPro"/>
</dbReference>
<dbReference type="GO" id="GO:0003677">
    <property type="term" value="F:DNA binding"/>
    <property type="evidence" value="ECO:0007669"/>
    <property type="project" value="InterPro"/>
</dbReference>
<dbReference type="InterPro" id="IPR038969">
    <property type="entry name" value="FEN"/>
</dbReference>
<dbReference type="GO" id="GO:0017108">
    <property type="term" value="F:5'-flap endonuclease activity"/>
    <property type="evidence" value="ECO:0007669"/>
    <property type="project" value="InterPro"/>
</dbReference>
<keyword evidence="4" id="KW-0269">Exonuclease</keyword>
<evidence type="ECO:0000256" key="2">
    <source>
        <dbReference type="ARBA" id="ARBA00022801"/>
    </source>
</evidence>
<gene>
    <name evidence="4" type="ORF">MM415B03252_0005</name>
</gene>
<dbReference type="PANTHER" id="PTHR42646">
    <property type="entry name" value="FLAP ENDONUCLEASE XNI"/>
    <property type="match status" value="1"/>
</dbReference>
<dbReference type="Gene3D" id="3.40.50.1010">
    <property type="entry name" value="5'-nuclease"/>
    <property type="match status" value="1"/>
</dbReference>
<dbReference type="PANTHER" id="PTHR42646:SF2">
    <property type="entry name" value="5'-3' EXONUCLEASE FAMILY PROTEIN"/>
    <property type="match status" value="1"/>
</dbReference>
<evidence type="ECO:0000256" key="1">
    <source>
        <dbReference type="ARBA" id="ARBA00022722"/>
    </source>
</evidence>
<proteinExistence type="predicted"/>
<protein>
    <submittedName>
        <fullName evidence="4">Putative exonuclease</fullName>
    </submittedName>
</protein>
<accession>A0A6M3LAP8</accession>
<dbReference type="SMART" id="SM00475">
    <property type="entry name" value="53EXOc"/>
    <property type="match status" value="1"/>
</dbReference>
<feature type="domain" description="5'-3' exonuclease" evidence="3">
    <location>
        <begin position="3"/>
        <end position="243"/>
    </location>
</feature>
<dbReference type="SUPFAM" id="SSF47807">
    <property type="entry name" value="5' to 3' exonuclease, C-terminal subdomain"/>
    <property type="match status" value="1"/>
</dbReference>
<dbReference type="Pfam" id="PF02739">
    <property type="entry name" value="5_3_exonuc_N"/>
    <property type="match status" value="1"/>
</dbReference>
<dbReference type="SUPFAM" id="SSF88723">
    <property type="entry name" value="PIN domain-like"/>
    <property type="match status" value="1"/>
</dbReference>
<dbReference type="GO" id="GO:0008409">
    <property type="term" value="F:5'-3' exonuclease activity"/>
    <property type="evidence" value="ECO:0007669"/>
    <property type="project" value="InterPro"/>
</dbReference>
<evidence type="ECO:0000313" key="4">
    <source>
        <dbReference type="EMBL" id="QJA91810.1"/>
    </source>
</evidence>